<feature type="transmembrane region" description="Helical" evidence="1">
    <location>
        <begin position="105"/>
        <end position="126"/>
    </location>
</feature>
<proteinExistence type="predicted"/>
<name>B0X4L5_CULQU</name>
<evidence type="ECO:0000313" key="2">
    <source>
        <dbReference type="EMBL" id="EDS40432.1"/>
    </source>
</evidence>
<dbReference type="VEuPathDB" id="VectorBase:CQUJHB000304"/>
<sequence>MSVIGGSDGILQMAKRTHQNIDEFDQQEIFMWVLQQMESNSDQVFLYVMIFFAVHTLCCIVMIVGAFKLLRYLHVPFIILEFARLTLLTLAHVTTMMVVKKQLNLGDLIALTIAGGFGLLLLFYLWACVVSLFQIIGIIQTEKYQALFGKDPIAPVKKDIPNTLEKEIVTRVQPSALKDKEYFTYNTNFTNEYFNASKHNI</sequence>
<dbReference type="AlphaFoldDB" id="B0X4L5"/>
<accession>B0X4L5</accession>
<dbReference type="InParanoid" id="B0X4L5"/>
<dbReference type="STRING" id="7176.B0X4L5"/>
<keyword evidence="1" id="KW-1133">Transmembrane helix</keyword>
<dbReference type="VEuPathDB" id="VectorBase:CPIJ014445"/>
<keyword evidence="1" id="KW-0812">Transmembrane</keyword>
<dbReference type="KEGG" id="cqu:CpipJ_CPIJ014445"/>
<dbReference type="PhylomeDB" id="B0X4L5"/>
<feature type="transmembrane region" description="Helical" evidence="1">
    <location>
        <begin position="44"/>
        <end position="67"/>
    </location>
</feature>
<protein>
    <submittedName>
        <fullName evidence="2">Uncharacterized protein</fullName>
    </submittedName>
</protein>
<keyword evidence="1" id="KW-0472">Membrane</keyword>
<feature type="transmembrane region" description="Helical" evidence="1">
    <location>
        <begin position="73"/>
        <end position="93"/>
    </location>
</feature>
<dbReference type="HOGENOM" id="CLU_1200667_0_0_1"/>
<dbReference type="OrthoDB" id="8062551at2759"/>
<organism>
    <name type="scientific">Culex quinquefasciatus</name>
    <name type="common">Southern house mosquito</name>
    <name type="synonym">Culex pungens</name>
    <dbReference type="NCBI Taxonomy" id="7176"/>
    <lineage>
        <taxon>Eukaryota</taxon>
        <taxon>Metazoa</taxon>
        <taxon>Ecdysozoa</taxon>
        <taxon>Arthropoda</taxon>
        <taxon>Hexapoda</taxon>
        <taxon>Insecta</taxon>
        <taxon>Pterygota</taxon>
        <taxon>Neoptera</taxon>
        <taxon>Endopterygota</taxon>
        <taxon>Diptera</taxon>
        <taxon>Nematocera</taxon>
        <taxon>Culicoidea</taxon>
        <taxon>Culicidae</taxon>
        <taxon>Culicinae</taxon>
        <taxon>Culicini</taxon>
        <taxon>Culex</taxon>
        <taxon>Culex</taxon>
    </lineage>
</organism>
<dbReference type="EMBL" id="DS232346">
    <property type="protein sequence ID" value="EDS40432.1"/>
    <property type="molecule type" value="Genomic_DNA"/>
</dbReference>
<gene>
    <name evidence="2" type="ORF">CpipJ_CPIJ014445</name>
</gene>
<reference evidence="2" key="1">
    <citation type="submission" date="2007-03" db="EMBL/GenBank/DDBJ databases">
        <title>Annotation of Culex pipiens quinquefasciatus.</title>
        <authorList>
            <consortium name="The Broad Institute Genome Sequencing Platform"/>
            <person name="Atkinson P.W."/>
            <person name="Hemingway J."/>
            <person name="Christensen B.M."/>
            <person name="Higgs S."/>
            <person name="Kodira C."/>
            <person name="Hannick L."/>
            <person name="Megy K."/>
            <person name="O'Leary S."/>
            <person name="Pearson M."/>
            <person name="Haas B.J."/>
            <person name="Mauceli E."/>
            <person name="Wortman J.R."/>
            <person name="Lee N.H."/>
            <person name="Guigo R."/>
            <person name="Stanke M."/>
            <person name="Alvarado L."/>
            <person name="Amedeo P."/>
            <person name="Antoine C.H."/>
            <person name="Arensburger P."/>
            <person name="Bidwell S.L."/>
            <person name="Crawford M."/>
            <person name="Camaro F."/>
            <person name="Devon K."/>
            <person name="Engels R."/>
            <person name="Hammond M."/>
            <person name="Howarth C."/>
            <person name="Koehrsen M."/>
            <person name="Lawson D."/>
            <person name="Montgomery P."/>
            <person name="Nene V."/>
            <person name="Nusbaum C."/>
            <person name="Puiu D."/>
            <person name="Romero-Severson J."/>
            <person name="Severson D.W."/>
            <person name="Shumway M."/>
            <person name="Sisk P."/>
            <person name="Stolte C."/>
            <person name="Zeng Q."/>
            <person name="Eisenstadt E."/>
            <person name="Fraser-Liggett C."/>
            <person name="Strausberg R."/>
            <person name="Galagan J."/>
            <person name="Birren B."/>
            <person name="Collins F.H."/>
        </authorList>
    </citation>
    <scope>NUCLEOTIDE SEQUENCE [LARGE SCALE GENOMIC DNA]</scope>
    <source>
        <strain evidence="2">JHB</strain>
    </source>
</reference>
<evidence type="ECO:0000256" key="1">
    <source>
        <dbReference type="SAM" id="Phobius"/>
    </source>
</evidence>
<dbReference type="eggNOG" id="ENOG502SWA0">
    <property type="taxonomic scope" value="Eukaryota"/>
</dbReference>